<keyword evidence="3" id="KW-1185">Reference proteome</keyword>
<gene>
    <name evidence="2" type="ORF">CP500_011110</name>
</gene>
<dbReference type="EMBL" id="NXIB02000054">
    <property type="protein sequence ID" value="PHX55412.1"/>
    <property type="molecule type" value="Genomic_DNA"/>
</dbReference>
<keyword evidence="1" id="KW-0472">Membrane</keyword>
<sequence>MTVAARQSRAQILELDLQKHLQSAGFKNLPLYLSCDFREASLTVVGEHPRSLVLKAQQTFAVLEAAILELQPESIQQIGLCLKNTGQKQPYAFHSFTMNHPVLSRKRTVEVRKKTEEIPAEATESAIALNPPDTTNIPDAATDLPLETDATDPGVEETFPDVWETPNNAEPIAFQVSSIPTDHAQNPFDPLDLEPVTVTKKTKHSPFVSLAVVVISSMAIVVLGGVYHLLSRPCVIGECTPLADAQQLSDDSATTLKTSKVDNTPEAAQEQLKQAIALLEPIPFWSIHHSKAQDDIDRYRRQNQNLNFAVDAARLAVSAAETTENPPHSAQNWQEAQSLWQSAIAKLKEIPQNSTAYPFAQQKLKEYRTKLASGNRQLTTEMKAEKKLRSAKNTAQVAEARAIVAQKPESWDKVEANLQKSLDTLSEIPTNTESYQQAKVLVPKYESKLSQARDRKTLEGTAEKAYTQAVTIAAQARIFEERNAWFEASQHWRRALSYAEKVPSTTDYYLKTKSLMPSYRTYLHEAEVKLEEERNMQKARTDLDKTCKGNPKICDFTVSKDLIAVQMTPDYVQKLQQTFIQAENTNATKTRQAVEKHVQTLQKALEAIGDNAKIPMQVYDSEGKRIATQTPN</sequence>
<dbReference type="RefSeq" id="WP_096830655.1">
    <property type="nucleotide sequence ID" value="NZ_NXIB02000054.1"/>
</dbReference>
<proteinExistence type="predicted"/>
<evidence type="ECO:0000313" key="2">
    <source>
        <dbReference type="EMBL" id="PHX55412.1"/>
    </source>
</evidence>
<protein>
    <submittedName>
        <fullName evidence="2">Uncharacterized protein</fullName>
    </submittedName>
</protein>
<keyword evidence="1" id="KW-0812">Transmembrane</keyword>
<keyword evidence="1" id="KW-1133">Transmembrane helix</keyword>
<organism evidence="2 3">
    <name type="scientific">Tychonema bourrellyi FEM_GT703</name>
    <dbReference type="NCBI Taxonomy" id="2040638"/>
    <lineage>
        <taxon>Bacteria</taxon>
        <taxon>Bacillati</taxon>
        <taxon>Cyanobacteriota</taxon>
        <taxon>Cyanophyceae</taxon>
        <taxon>Oscillatoriophycideae</taxon>
        <taxon>Oscillatoriales</taxon>
        <taxon>Microcoleaceae</taxon>
        <taxon>Tychonema</taxon>
    </lineage>
</organism>
<dbReference type="AlphaFoldDB" id="A0A2G4F0X3"/>
<dbReference type="Proteomes" id="UP000226442">
    <property type="component" value="Unassembled WGS sequence"/>
</dbReference>
<comment type="caution">
    <text evidence="2">The sequence shown here is derived from an EMBL/GenBank/DDBJ whole genome shotgun (WGS) entry which is preliminary data.</text>
</comment>
<name>A0A2G4F0X3_9CYAN</name>
<dbReference type="OrthoDB" id="421517at2"/>
<feature type="transmembrane region" description="Helical" evidence="1">
    <location>
        <begin position="207"/>
        <end position="230"/>
    </location>
</feature>
<evidence type="ECO:0000256" key="1">
    <source>
        <dbReference type="SAM" id="Phobius"/>
    </source>
</evidence>
<reference evidence="2" key="1">
    <citation type="submission" date="2017-10" db="EMBL/GenBank/DDBJ databases">
        <title>Draft genome sequence of the planktic cyanobacteria Tychonema bourrellyi isolated from alpine lentic freshwater.</title>
        <authorList>
            <person name="Tett A."/>
            <person name="Armanini F."/>
            <person name="Asnicar F."/>
            <person name="Boscaini A."/>
            <person name="Pasolli E."/>
            <person name="Zolfo M."/>
            <person name="Donati C."/>
            <person name="Salmaso N."/>
            <person name="Segata N."/>
        </authorList>
    </citation>
    <scope>NUCLEOTIDE SEQUENCE</scope>
    <source>
        <strain evidence="2">FEM_GT703</strain>
    </source>
</reference>
<evidence type="ECO:0000313" key="3">
    <source>
        <dbReference type="Proteomes" id="UP000226442"/>
    </source>
</evidence>
<accession>A0A2G4F0X3</accession>